<dbReference type="RefSeq" id="WP_243098295.1">
    <property type="nucleotide sequence ID" value="NZ_SLYC01000060.1"/>
</dbReference>
<dbReference type="SUPFAM" id="SSF55073">
    <property type="entry name" value="Nucleotide cyclase"/>
    <property type="match status" value="1"/>
</dbReference>
<dbReference type="InterPro" id="IPR043128">
    <property type="entry name" value="Rev_trsase/Diguanyl_cyclase"/>
</dbReference>
<dbReference type="InterPro" id="IPR000160">
    <property type="entry name" value="GGDEF_dom"/>
</dbReference>
<dbReference type="GO" id="GO:0052621">
    <property type="term" value="F:diguanylate cyclase activity"/>
    <property type="evidence" value="ECO:0007669"/>
    <property type="project" value="TreeGrafter"/>
</dbReference>
<name>A0A4R2SXZ5_9FIRM</name>
<dbReference type="PANTHER" id="PTHR45138">
    <property type="entry name" value="REGULATORY COMPONENTS OF SENSORY TRANSDUCTION SYSTEM"/>
    <property type="match status" value="1"/>
</dbReference>
<gene>
    <name evidence="2" type="ORF">EDD79_10601</name>
</gene>
<organism evidence="2 3">
    <name type="scientific">Serpentinicella alkaliphila</name>
    <dbReference type="NCBI Taxonomy" id="1734049"/>
    <lineage>
        <taxon>Bacteria</taxon>
        <taxon>Bacillati</taxon>
        <taxon>Bacillota</taxon>
        <taxon>Clostridia</taxon>
        <taxon>Peptostreptococcales</taxon>
        <taxon>Natronincolaceae</taxon>
        <taxon>Serpentinicella</taxon>
    </lineage>
</organism>
<protein>
    <submittedName>
        <fullName evidence="2">Diguanylate cyclase (GGDEF)-like protein</fullName>
    </submittedName>
</protein>
<reference evidence="2 3" key="1">
    <citation type="submission" date="2019-03" db="EMBL/GenBank/DDBJ databases">
        <title>Genomic Encyclopedia of Type Strains, Phase IV (KMG-IV): sequencing the most valuable type-strain genomes for metagenomic binning, comparative biology and taxonomic classification.</title>
        <authorList>
            <person name="Goeker M."/>
        </authorList>
    </citation>
    <scope>NUCLEOTIDE SEQUENCE [LARGE SCALE GENOMIC DNA]</scope>
    <source>
        <strain evidence="2 3">DSM 100013</strain>
    </source>
</reference>
<evidence type="ECO:0000259" key="1">
    <source>
        <dbReference type="PROSITE" id="PS50887"/>
    </source>
</evidence>
<sequence length="212" mass="24328">MFILIEKIDGILSKEQFTEIMEDKIQNSLESFTLAIIDIDNFEKVNNYYGESVGDKVIEKIASVLKQNLSANDFVCHNNKDEFNVLFSSTSAETGFIMVEEIRKYLDTNTFQLNGSPKKEVNIKISAGVANFPRHAKNSIELYRTSDSALFRAKREGKNRVCLGESENMILKSNYYTKTQLERLSDLSKKTEKTEAFLLREALDDLFEKYSK</sequence>
<dbReference type="Proteomes" id="UP000295504">
    <property type="component" value="Unassembled WGS sequence"/>
</dbReference>
<keyword evidence="3" id="KW-1185">Reference proteome</keyword>
<accession>A0A4R2SXZ5</accession>
<comment type="caution">
    <text evidence="2">The sequence shown here is derived from an EMBL/GenBank/DDBJ whole genome shotgun (WGS) entry which is preliminary data.</text>
</comment>
<proteinExistence type="predicted"/>
<dbReference type="InterPro" id="IPR050469">
    <property type="entry name" value="Diguanylate_Cyclase"/>
</dbReference>
<dbReference type="SMART" id="SM00267">
    <property type="entry name" value="GGDEF"/>
    <property type="match status" value="1"/>
</dbReference>
<feature type="domain" description="GGDEF" evidence="1">
    <location>
        <begin position="30"/>
        <end position="166"/>
    </location>
</feature>
<evidence type="ECO:0000313" key="3">
    <source>
        <dbReference type="Proteomes" id="UP000295504"/>
    </source>
</evidence>
<dbReference type="GO" id="GO:0043709">
    <property type="term" value="P:cell adhesion involved in single-species biofilm formation"/>
    <property type="evidence" value="ECO:0007669"/>
    <property type="project" value="TreeGrafter"/>
</dbReference>
<dbReference type="Pfam" id="PF12651">
    <property type="entry name" value="RHH_3"/>
    <property type="match status" value="1"/>
</dbReference>
<dbReference type="InterPro" id="IPR038733">
    <property type="entry name" value="Predicted_DNA_bind_prot_RHH"/>
</dbReference>
<dbReference type="CDD" id="cd01949">
    <property type="entry name" value="GGDEF"/>
    <property type="match status" value="1"/>
</dbReference>
<dbReference type="PROSITE" id="PS50887">
    <property type="entry name" value="GGDEF"/>
    <property type="match status" value="1"/>
</dbReference>
<dbReference type="Gene3D" id="3.30.70.270">
    <property type="match status" value="1"/>
</dbReference>
<dbReference type="NCBIfam" id="TIGR00254">
    <property type="entry name" value="GGDEF"/>
    <property type="match status" value="1"/>
</dbReference>
<dbReference type="PANTHER" id="PTHR45138:SF9">
    <property type="entry name" value="DIGUANYLATE CYCLASE DGCM-RELATED"/>
    <property type="match status" value="1"/>
</dbReference>
<dbReference type="AlphaFoldDB" id="A0A4R2SXZ5"/>
<dbReference type="InterPro" id="IPR029787">
    <property type="entry name" value="Nucleotide_cyclase"/>
</dbReference>
<dbReference type="GO" id="GO:1902201">
    <property type="term" value="P:negative regulation of bacterial-type flagellum-dependent cell motility"/>
    <property type="evidence" value="ECO:0007669"/>
    <property type="project" value="TreeGrafter"/>
</dbReference>
<evidence type="ECO:0000313" key="2">
    <source>
        <dbReference type="EMBL" id="TCP95399.1"/>
    </source>
</evidence>
<dbReference type="Pfam" id="PF00990">
    <property type="entry name" value="GGDEF"/>
    <property type="match status" value="1"/>
</dbReference>
<dbReference type="EMBL" id="SLYC01000060">
    <property type="protein sequence ID" value="TCP95399.1"/>
    <property type="molecule type" value="Genomic_DNA"/>
</dbReference>
<dbReference type="GO" id="GO:0005886">
    <property type="term" value="C:plasma membrane"/>
    <property type="evidence" value="ECO:0007669"/>
    <property type="project" value="TreeGrafter"/>
</dbReference>